<protein>
    <submittedName>
        <fullName evidence="9">RagB/SusD family nutrient uptake outer membrane protein</fullName>
    </submittedName>
</protein>
<dbReference type="RefSeq" id="WP_119352225.1">
    <property type="nucleotide sequence ID" value="NZ_QWET01000034.1"/>
</dbReference>
<dbReference type="GO" id="GO:0009279">
    <property type="term" value="C:cell outer membrane"/>
    <property type="evidence" value="ECO:0007669"/>
    <property type="project" value="UniProtKB-SubCell"/>
</dbReference>
<name>A0A399CSC9_9BACT</name>
<feature type="signal peptide" evidence="6">
    <location>
        <begin position="1"/>
        <end position="26"/>
    </location>
</feature>
<gene>
    <name evidence="9" type="ORF">D1164_22820</name>
</gene>
<keyword evidence="3 6" id="KW-0732">Signal</keyword>
<dbReference type="InterPro" id="IPR012944">
    <property type="entry name" value="SusD_RagB_dom"/>
</dbReference>
<comment type="subcellular location">
    <subcellularLocation>
        <location evidence="1">Cell outer membrane</location>
    </subcellularLocation>
</comment>
<comment type="similarity">
    <text evidence="2">Belongs to the SusD family.</text>
</comment>
<evidence type="ECO:0000256" key="1">
    <source>
        <dbReference type="ARBA" id="ARBA00004442"/>
    </source>
</evidence>
<dbReference type="PROSITE" id="PS51257">
    <property type="entry name" value="PROKAR_LIPOPROTEIN"/>
    <property type="match status" value="1"/>
</dbReference>
<dbReference type="Pfam" id="PF07980">
    <property type="entry name" value="SusD_RagB"/>
    <property type="match status" value="1"/>
</dbReference>
<reference evidence="9 10" key="1">
    <citation type="journal article" date="2015" name="Int. J. Syst. Evol. Microbiol.">
        <title>Mariniphaga sediminis sp. nov., isolated from coastal sediment.</title>
        <authorList>
            <person name="Wang F.Q."/>
            <person name="Shen Q.Y."/>
            <person name="Chen G.J."/>
            <person name="Du Z.J."/>
        </authorList>
    </citation>
    <scope>NUCLEOTIDE SEQUENCE [LARGE SCALE GENOMIC DNA]</scope>
    <source>
        <strain evidence="9 10">SY21</strain>
    </source>
</reference>
<sequence>MKSKNKLTNILIAVFLLLGTSCNDYLDLNPISSYNAGSFYQTENDFKLAVNGAYAVLRSLHNGSIINTLECRSDNIQDDPINSYDHNRVHRFENDESTPLLTSVWNNYWIMISRCNLILDKIDDASFDDEVAKGYIKGEAYFLRGYAYFYLGFLYGGVPLIDGEMKVDEIKVMARSTQTETFDFAAQDLAAAASLLPEEWSAKDLGKATKYAAQGIHARLLVFQKKFSEAKPLLESIINSGNYQLADEYSHCFLDSYDNSKEHVFQVQYMSGNVGQGNAWVANAVHEFVVDSLFPWGGVSGANLVSPALYNAYEEGDLRKTFSLRKGYITKQGVVDTVSIFYVKYAKGTQPSSRSDYELNMPVLRYTDVKLMYAEVLNEQNYVADGEAFSILNEIRNRADIEPLTASLVPTQDAFREILLHERRLEFAGEYLRWYDLVRSGKAMDVMNNHFTRTDEGGGGKFSMQEHHHIFPIPQRELDVNRDRDFMWQNPGY</sequence>
<keyword evidence="10" id="KW-1185">Reference proteome</keyword>
<evidence type="ECO:0000256" key="6">
    <source>
        <dbReference type="SAM" id="SignalP"/>
    </source>
</evidence>
<feature type="domain" description="RagB/SusD" evidence="7">
    <location>
        <begin position="331"/>
        <end position="493"/>
    </location>
</feature>
<dbReference type="Pfam" id="PF14322">
    <property type="entry name" value="SusD-like_3"/>
    <property type="match status" value="1"/>
</dbReference>
<evidence type="ECO:0000259" key="8">
    <source>
        <dbReference type="Pfam" id="PF14322"/>
    </source>
</evidence>
<organism evidence="9 10">
    <name type="scientific">Mariniphaga sediminis</name>
    <dbReference type="NCBI Taxonomy" id="1628158"/>
    <lineage>
        <taxon>Bacteria</taxon>
        <taxon>Pseudomonadati</taxon>
        <taxon>Bacteroidota</taxon>
        <taxon>Bacteroidia</taxon>
        <taxon>Marinilabiliales</taxon>
        <taxon>Prolixibacteraceae</taxon>
        <taxon>Mariniphaga</taxon>
    </lineage>
</organism>
<dbReference type="CDD" id="cd08977">
    <property type="entry name" value="SusD"/>
    <property type="match status" value="1"/>
</dbReference>
<evidence type="ECO:0000256" key="4">
    <source>
        <dbReference type="ARBA" id="ARBA00023136"/>
    </source>
</evidence>
<evidence type="ECO:0000256" key="5">
    <source>
        <dbReference type="ARBA" id="ARBA00023237"/>
    </source>
</evidence>
<evidence type="ECO:0000313" key="10">
    <source>
        <dbReference type="Proteomes" id="UP000266441"/>
    </source>
</evidence>
<accession>A0A399CSC9</accession>
<feature type="chain" id="PRO_5017348043" evidence="6">
    <location>
        <begin position="27"/>
        <end position="493"/>
    </location>
</feature>
<proteinExistence type="inferred from homology"/>
<feature type="domain" description="SusD-like N-terminal" evidence="8">
    <location>
        <begin position="24"/>
        <end position="220"/>
    </location>
</feature>
<dbReference type="SUPFAM" id="SSF48452">
    <property type="entry name" value="TPR-like"/>
    <property type="match status" value="1"/>
</dbReference>
<keyword evidence="4" id="KW-0472">Membrane</keyword>
<dbReference type="EMBL" id="QWET01000034">
    <property type="protein sequence ID" value="RIH62829.1"/>
    <property type="molecule type" value="Genomic_DNA"/>
</dbReference>
<dbReference type="InterPro" id="IPR033985">
    <property type="entry name" value="SusD-like_N"/>
</dbReference>
<dbReference type="OrthoDB" id="9792139at2"/>
<evidence type="ECO:0000256" key="2">
    <source>
        <dbReference type="ARBA" id="ARBA00006275"/>
    </source>
</evidence>
<keyword evidence="5" id="KW-0998">Cell outer membrane</keyword>
<evidence type="ECO:0000313" key="9">
    <source>
        <dbReference type="EMBL" id="RIH62829.1"/>
    </source>
</evidence>
<dbReference type="InterPro" id="IPR011990">
    <property type="entry name" value="TPR-like_helical_dom_sf"/>
</dbReference>
<dbReference type="Gene3D" id="1.25.40.390">
    <property type="match status" value="1"/>
</dbReference>
<dbReference type="Proteomes" id="UP000266441">
    <property type="component" value="Unassembled WGS sequence"/>
</dbReference>
<comment type="caution">
    <text evidence="9">The sequence shown here is derived from an EMBL/GenBank/DDBJ whole genome shotgun (WGS) entry which is preliminary data.</text>
</comment>
<evidence type="ECO:0000259" key="7">
    <source>
        <dbReference type="Pfam" id="PF07980"/>
    </source>
</evidence>
<evidence type="ECO:0000256" key="3">
    <source>
        <dbReference type="ARBA" id="ARBA00022729"/>
    </source>
</evidence>
<dbReference type="AlphaFoldDB" id="A0A399CSC9"/>